<reference evidence="2 3" key="1">
    <citation type="submission" date="2017-07" db="EMBL/GenBank/DDBJ databases">
        <title>Leptospira spp. isolated from tropical soils.</title>
        <authorList>
            <person name="Thibeaux R."/>
            <person name="Iraola G."/>
            <person name="Ferres I."/>
            <person name="Bierque E."/>
            <person name="Girault D."/>
            <person name="Soupe-Gilbert M.-E."/>
            <person name="Picardeau M."/>
            <person name="Goarant C."/>
        </authorList>
    </citation>
    <scope>NUCLEOTIDE SEQUENCE [LARGE SCALE GENOMIC DNA]</scope>
    <source>
        <strain evidence="2 3">FH4-C-A2</strain>
    </source>
</reference>
<dbReference type="EMBL" id="NPDR01000009">
    <property type="protein sequence ID" value="PJZ47974.1"/>
    <property type="molecule type" value="Genomic_DNA"/>
</dbReference>
<dbReference type="AlphaFoldDB" id="A0A2M9Y8V1"/>
<dbReference type="RefSeq" id="WP_100711499.1">
    <property type="nucleotide sequence ID" value="NZ_NPDR01000009.1"/>
</dbReference>
<organism evidence="2 3">
    <name type="scientific">Leptospira saintgironsiae</name>
    <dbReference type="NCBI Taxonomy" id="2023183"/>
    <lineage>
        <taxon>Bacteria</taxon>
        <taxon>Pseudomonadati</taxon>
        <taxon>Spirochaetota</taxon>
        <taxon>Spirochaetia</taxon>
        <taxon>Leptospirales</taxon>
        <taxon>Leptospiraceae</taxon>
        <taxon>Leptospira</taxon>
    </lineage>
</organism>
<dbReference type="Proteomes" id="UP000231926">
    <property type="component" value="Unassembled WGS sequence"/>
</dbReference>
<protein>
    <recommendedName>
        <fullName evidence="4">Lipoprotein</fullName>
    </recommendedName>
</protein>
<sequence>MRKILFLSLICALNWSCFTAVVMTKHGWDLRAQKDSRPYLQESIREIKQLSLSETEFKIIYDVGLYTSRDSKDQAIIQRTACLSLKSLLVVDTYYQDIKDHTPCKQDVSSKFIDIKFEEIPELKNRIWIPDLKITLSSKNEFDKFTIPFPDPKQFGDSYFYPRINSLKFVKGREVVSATLLEGEYFSHRYLRLQFDTKEEIYLYATNNGFRISADGYSWRPFTLLKAKIKKEEQLEIQKFTLAKQEKLISVQYEYPDNNGKFRIENKTFRIIGPVRDLRDGIQFISKANDSRKEKDETGIWSAYPALYPFSITLDVATSPLQLISIFVLGFKNHIYFWGCLLGGRCFSPLG</sequence>
<comment type="caution">
    <text evidence="2">The sequence shown here is derived from an EMBL/GenBank/DDBJ whole genome shotgun (WGS) entry which is preliminary data.</text>
</comment>
<accession>A0A2M9Y8V1</accession>
<feature type="chain" id="PRO_5014883730" description="Lipoprotein" evidence="1">
    <location>
        <begin position="20"/>
        <end position="351"/>
    </location>
</feature>
<keyword evidence="3" id="KW-1185">Reference proteome</keyword>
<evidence type="ECO:0000313" key="2">
    <source>
        <dbReference type="EMBL" id="PJZ47974.1"/>
    </source>
</evidence>
<dbReference type="OrthoDB" id="320310at2"/>
<proteinExistence type="predicted"/>
<evidence type="ECO:0000256" key="1">
    <source>
        <dbReference type="SAM" id="SignalP"/>
    </source>
</evidence>
<gene>
    <name evidence="2" type="ORF">CH362_16935</name>
</gene>
<evidence type="ECO:0000313" key="3">
    <source>
        <dbReference type="Proteomes" id="UP000231926"/>
    </source>
</evidence>
<evidence type="ECO:0008006" key="4">
    <source>
        <dbReference type="Google" id="ProtNLM"/>
    </source>
</evidence>
<keyword evidence="1" id="KW-0732">Signal</keyword>
<feature type="signal peptide" evidence="1">
    <location>
        <begin position="1"/>
        <end position="19"/>
    </location>
</feature>
<name>A0A2M9Y8V1_9LEPT</name>